<dbReference type="PANTHER" id="PTHR46145">
    <property type="entry name" value="HEPARANASE"/>
    <property type="match status" value="1"/>
</dbReference>
<keyword evidence="2" id="KW-0732">Signal</keyword>
<dbReference type="OrthoDB" id="7736742at2759"/>
<feature type="compositionally biased region" description="Basic and acidic residues" evidence="1">
    <location>
        <begin position="819"/>
        <end position="848"/>
    </location>
</feature>
<dbReference type="VEuPathDB" id="VectorBase:ASTEI20_042387"/>
<organism evidence="3 4">
    <name type="scientific">Anopheles stephensi</name>
    <name type="common">Indo-Pakistan malaria mosquito</name>
    <dbReference type="NCBI Taxonomy" id="30069"/>
    <lineage>
        <taxon>Eukaryota</taxon>
        <taxon>Metazoa</taxon>
        <taxon>Ecdysozoa</taxon>
        <taxon>Arthropoda</taxon>
        <taxon>Hexapoda</taxon>
        <taxon>Insecta</taxon>
        <taxon>Pterygota</taxon>
        <taxon>Neoptera</taxon>
        <taxon>Endopterygota</taxon>
        <taxon>Diptera</taxon>
        <taxon>Nematocera</taxon>
        <taxon>Culicoidea</taxon>
        <taxon>Culicidae</taxon>
        <taxon>Anophelinae</taxon>
        <taxon>Anopheles</taxon>
    </lineage>
</organism>
<accession>A0A182YLK6</accession>
<dbReference type="PANTHER" id="PTHR46145:SF4">
    <property type="entry name" value="HEPARANASE"/>
    <property type="match status" value="1"/>
</dbReference>
<evidence type="ECO:0000313" key="3">
    <source>
        <dbReference type="EnsemblMetazoa" id="ASTEI09342-PA"/>
    </source>
</evidence>
<feature type="region of interest" description="Disordered" evidence="1">
    <location>
        <begin position="1115"/>
        <end position="1135"/>
    </location>
</feature>
<dbReference type="GO" id="GO:0005615">
    <property type="term" value="C:extracellular space"/>
    <property type="evidence" value="ECO:0007669"/>
    <property type="project" value="TreeGrafter"/>
</dbReference>
<dbReference type="EnsemblMetazoa" id="ASTEI09342-RA">
    <property type="protein sequence ID" value="ASTEI09342-PA"/>
    <property type="gene ID" value="ASTEI09342"/>
</dbReference>
<name>A0A182YLK6_ANOST</name>
<dbReference type="VEuPathDB" id="VectorBase:ASTE015988"/>
<feature type="compositionally biased region" description="Basic residues" evidence="1">
    <location>
        <begin position="609"/>
        <end position="618"/>
    </location>
</feature>
<dbReference type="KEGG" id="aste:118504293"/>
<dbReference type="GeneID" id="118504293"/>
<dbReference type="AlphaFoldDB" id="A0A182YLK6"/>
<evidence type="ECO:0008006" key="5">
    <source>
        <dbReference type="Google" id="ProtNLM"/>
    </source>
</evidence>
<protein>
    <recommendedName>
        <fullName evidence="5">Heparanase</fullName>
    </recommendedName>
</protein>
<reference evidence="3" key="2">
    <citation type="submission" date="2020-05" db="UniProtKB">
        <authorList>
            <consortium name="EnsemblMetazoa"/>
        </authorList>
    </citation>
    <scope>IDENTIFICATION</scope>
    <source>
        <strain evidence="3">Indian</strain>
    </source>
</reference>
<feature type="region of interest" description="Disordered" evidence="1">
    <location>
        <begin position="1030"/>
        <end position="1051"/>
    </location>
</feature>
<dbReference type="Proteomes" id="UP000076408">
    <property type="component" value="Unassembled WGS sequence"/>
</dbReference>
<dbReference type="VEuPathDB" id="VectorBase:ASTEI09342"/>
<keyword evidence="4" id="KW-1185">Reference proteome</keyword>
<feature type="chain" id="PRO_5043736008" description="Heparanase" evidence="2">
    <location>
        <begin position="30"/>
        <end position="1165"/>
    </location>
</feature>
<evidence type="ECO:0000256" key="2">
    <source>
        <dbReference type="SAM" id="SignalP"/>
    </source>
</evidence>
<feature type="region of interest" description="Disordered" evidence="1">
    <location>
        <begin position="674"/>
        <end position="707"/>
    </location>
</feature>
<dbReference type="OMA" id="WTRAVNW"/>
<proteinExistence type="predicted"/>
<sequence>MTLVQSKVQLFTRLWLVLVILLLVPGVRGAAGENEVPPAVGSEPVRQLGVSVNTKRLANVLGDEFISFYAKPQDIFDGQGNPISETSFQMAQSLGGTFLKVVADSSQLHLQTAAGESVIGQPEDMELVQISAGAWQAFYEWARRAHLMPVFVLDYPTDGGQWDAKNALRILTVASTLGISECRWQLGNGLVKDAPKYADDLRTFRTMLQAFPEQDWTMVASELSPQFISMEEIQYFHANVDSLVEAITITGPKSDRAAWNYTTIQREIHLRGLSKQRLPVWLDLVEEKRSEPELSAAAPAACCQACVREGMEYARTLGEAARGGISAVFQPLRRDDIQQYSFNYLIGLLYKQTVGHKVFPVQFNVDPSITLDTSSSSSSSSSHTSVYAYCTRNRTGSLTLVVVNGDQDGAAANVTIKLMTRSLSSPVELFLLTVQDGQPMVNNRPLEQPNTDHQPQPDPVRAVTTLTHGVSFYVPAQAILFAVVPGVQVRECRNDVLPQRKKLPREMILPDRTSTDLLLEHLIGELLEKVPLESVKRRVRRSLLMNDRPATRTPFGGEKRKRFLARFANAPQSDSLAESLSEVLADPQPVQATSERAARGPRQTQAYKRQQRRIRQKEKRLEKRNLKKMKHPLREARRERAKRGDMLMGGRRLNAHPNRRFQERLMKRMSAKLASRKTKRSSLAEAVNEPPSFAGSEEDDELHSRSDFPLGDVHLVISKGVASGDEEHGRYVPMTDDDNVDMDQAEQLEQLEQRSSGGYRMGSWGSAVRHRPAAVRRRISINQRDFHRFAPAWERRPIESSEEQEADCVRRRTLRRGPKHEQHEGREARRSDRFMSIRREQSEEDRQPNRLTEANSREAAFTIVQMKDKRFDEPQAVDEQQRRTTTTEMEESSPEDTQPAAMYDVPMEEQPTDRPMAVPASEEEIHLFTPAPRTSEERQIVPRLDPTWSLESTSAEVAELRPHRFKRSFPGGLVLTEQPAASSIESEEVQRLEDFFRTNAKLQQKFAEMFDLLLEAIEELEAEDNNAREVSDGAGEDDVVDGGGAVAPNEPSLKRTKRNVLLHPQSWESRERSNMIQRQHQQSEEFSHEHLVLPVQPSAQRPKLVVSAAADQAALKEAREDGNTHPDADDEGKPGAFMLRSVVNFVRRASNEFHQLFSGWFGKNA</sequence>
<evidence type="ECO:0000313" key="4">
    <source>
        <dbReference type="Proteomes" id="UP000076408"/>
    </source>
</evidence>
<feature type="compositionally biased region" description="Basic and acidic residues" evidence="1">
    <location>
        <begin position="1115"/>
        <end position="1133"/>
    </location>
</feature>
<evidence type="ECO:0000256" key="1">
    <source>
        <dbReference type="SAM" id="MobiDB-lite"/>
    </source>
</evidence>
<dbReference type="STRING" id="30069.A0A182YLK6"/>
<feature type="region of interest" description="Disordered" evidence="1">
    <location>
        <begin position="588"/>
        <end position="625"/>
    </location>
</feature>
<feature type="signal peptide" evidence="2">
    <location>
        <begin position="1"/>
        <end position="29"/>
    </location>
</feature>
<feature type="region of interest" description="Disordered" evidence="1">
    <location>
        <begin position="797"/>
        <end position="902"/>
    </location>
</feature>
<reference evidence="4" key="1">
    <citation type="journal article" date="2014" name="Genome Biol.">
        <title>Genome analysis of a major urban malaria vector mosquito, Anopheles stephensi.</title>
        <authorList>
            <person name="Jiang X."/>
            <person name="Peery A."/>
            <person name="Hall A.B."/>
            <person name="Sharma A."/>
            <person name="Chen X.G."/>
            <person name="Waterhouse R.M."/>
            <person name="Komissarov A."/>
            <person name="Riehle M.M."/>
            <person name="Shouche Y."/>
            <person name="Sharakhova M.V."/>
            <person name="Lawson D."/>
            <person name="Pakpour N."/>
            <person name="Arensburger P."/>
            <person name="Davidson V.L."/>
            <person name="Eiglmeier K."/>
            <person name="Emrich S."/>
            <person name="George P."/>
            <person name="Kennedy R.C."/>
            <person name="Mane S.P."/>
            <person name="Maslen G."/>
            <person name="Oringanje C."/>
            <person name="Qi Y."/>
            <person name="Settlage R."/>
            <person name="Tojo M."/>
            <person name="Tubio J.M."/>
            <person name="Unger M.F."/>
            <person name="Wang B."/>
            <person name="Vernick K.D."/>
            <person name="Ribeiro J.M."/>
            <person name="James A.A."/>
            <person name="Michel K."/>
            <person name="Riehle M.A."/>
            <person name="Luckhart S."/>
            <person name="Sharakhov I.V."/>
            <person name="Tu Z."/>
        </authorList>
    </citation>
    <scope>NUCLEOTIDE SEQUENCE [LARGE SCALE GENOMIC DNA]</scope>
    <source>
        <strain evidence="4">Indian</strain>
    </source>
</reference>
<dbReference type="GO" id="GO:0031012">
    <property type="term" value="C:extracellular matrix"/>
    <property type="evidence" value="ECO:0007669"/>
    <property type="project" value="TreeGrafter"/>
</dbReference>
<dbReference type="RefSeq" id="XP_035894482.1">
    <property type="nucleotide sequence ID" value="XM_036038589.1"/>
</dbReference>